<feature type="compositionally biased region" description="Low complexity" evidence="3">
    <location>
        <begin position="14"/>
        <end position="23"/>
    </location>
</feature>
<keyword evidence="1 4" id="KW-0328">Glycosyltransferase</keyword>
<dbReference type="GO" id="GO:0047244">
    <property type="term" value="F:N-acetylglucosaminyldiphosphoundecaprenol N-acetyl-beta-D-mannosaminyltransferase activity"/>
    <property type="evidence" value="ECO:0007669"/>
    <property type="project" value="UniProtKB-EC"/>
</dbReference>
<proteinExistence type="predicted"/>
<evidence type="ECO:0000313" key="4">
    <source>
        <dbReference type="EMBL" id="QDT17753.1"/>
    </source>
</evidence>
<dbReference type="PANTHER" id="PTHR34136">
    <property type="match status" value="1"/>
</dbReference>
<accession>A0A517PEF3</accession>
<dbReference type="RefSeq" id="WP_145360750.1">
    <property type="nucleotide sequence ID" value="NZ_CP036265.1"/>
</dbReference>
<evidence type="ECO:0000256" key="3">
    <source>
        <dbReference type="SAM" id="MobiDB-lite"/>
    </source>
</evidence>
<keyword evidence="5" id="KW-1185">Reference proteome</keyword>
<gene>
    <name evidence="4" type="primary">tagA</name>
    <name evidence="4" type="ORF">CA12_38850</name>
</gene>
<dbReference type="Proteomes" id="UP000318741">
    <property type="component" value="Chromosome"/>
</dbReference>
<dbReference type="AlphaFoldDB" id="A0A517PEF3"/>
<protein>
    <submittedName>
        <fullName evidence="4">N-acetylmannosaminyltransferase</fullName>
        <ecNumber evidence="4">2.4.1.187</ecNumber>
    </submittedName>
</protein>
<dbReference type="CDD" id="cd06533">
    <property type="entry name" value="Glyco_transf_WecG_TagA"/>
    <property type="match status" value="1"/>
</dbReference>
<dbReference type="InterPro" id="IPR004629">
    <property type="entry name" value="WecG_TagA_CpsF"/>
</dbReference>
<dbReference type="PANTHER" id="PTHR34136:SF1">
    <property type="entry name" value="UDP-N-ACETYL-D-MANNOSAMINURONIC ACID TRANSFERASE"/>
    <property type="match status" value="1"/>
</dbReference>
<evidence type="ECO:0000313" key="5">
    <source>
        <dbReference type="Proteomes" id="UP000318741"/>
    </source>
</evidence>
<dbReference type="EMBL" id="CP036265">
    <property type="protein sequence ID" value="QDT17753.1"/>
    <property type="molecule type" value="Genomic_DNA"/>
</dbReference>
<dbReference type="KEGG" id="acaf:CA12_38850"/>
<dbReference type="EC" id="2.4.1.187" evidence="4"/>
<dbReference type="Pfam" id="PF03808">
    <property type="entry name" value="Glyco_tran_WecG"/>
    <property type="match status" value="1"/>
</dbReference>
<feature type="region of interest" description="Disordered" evidence="3">
    <location>
        <begin position="1"/>
        <end position="25"/>
    </location>
</feature>
<organism evidence="4 5">
    <name type="scientific">Alienimonas californiensis</name>
    <dbReference type="NCBI Taxonomy" id="2527989"/>
    <lineage>
        <taxon>Bacteria</taxon>
        <taxon>Pseudomonadati</taxon>
        <taxon>Planctomycetota</taxon>
        <taxon>Planctomycetia</taxon>
        <taxon>Planctomycetales</taxon>
        <taxon>Planctomycetaceae</taxon>
        <taxon>Alienimonas</taxon>
    </lineage>
</organism>
<evidence type="ECO:0000256" key="2">
    <source>
        <dbReference type="ARBA" id="ARBA00022679"/>
    </source>
</evidence>
<keyword evidence="2 4" id="KW-0808">Transferase</keyword>
<dbReference type="NCBIfam" id="TIGR00696">
    <property type="entry name" value="wecG_tagA_cpsF"/>
    <property type="match status" value="1"/>
</dbReference>
<dbReference type="OrthoDB" id="9771846at2"/>
<evidence type="ECO:0000256" key="1">
    <source>
        <dbReference type="ARBA" id="ARBA00022676"/>
    </source>
</evidence>
<name>A0A517PEF3_9PLAN</name>
<reference evidence="4 5" key="1">
    <citation type="submission" date="2019-02" db="EMBL/GenBank/DDBJ databases">
        <title>Deep-cultivation of Planctomycetes and their phenomic and genomic characterization uncovers novel biology.</title>
        <authorList>
            <person name="Wiegand S."/>
            <person name="Jogler M."/>
            <person name="Boedeker C."/>
            <person name="Pinto D."/>
            <person name="Vollmers J."/>
            <person name="Rivas-Marin E."/>
            <person name="Kohn T."/>
            <person name="Peeters S.H."/>
            <person name="Heuer A."/>
            <person name="Rast P."/>
            <person name="Oberbeckmann S."/>
            <person name="Bunk B."/>
            <person name="Jeske O."/>
            <person name="Meyerdierks A."/>
            <person name="Storesund J.E."/>
            <person name="Kallscheuer N."/>
            <person name="Luecker S."/>
            <person name="Lage O.M."/>
            <person name="Pohl T."/>
            <person name="Merkel B.J."/>
            <person name="Hornburger P."/>
            <person name="Mueller R.-W."/>
            <person name="Bruemmer F."/>
            <person name="Labrenz M."/>
            <person name="Spormann A.M."/>
            <person name="Op den Camp H."/>
            <person name="Overmann J."/>
            <person name="Amann R."/>
            <person name="Jetten M.S.M."/>
            <person name="Mascher T."/>
            <person name="Medema M.H."/>
            <person name="Devos D.P."/>
            <person name="Kaster A.-K."/>
            <person name="Ovreas L."/>
            <person name="Rohde M."/>
            <person name="Galperin M.Y."/>
            <person name="Jogler C."/>
        </authorList>
    </citation>
    <scope>NUCLEOTIDE SEQUENCE [LARGE SCALE GENOMIC DNA]</scope>
    <source>
        <strain evidence="4 5">CA12</strain>
    </source>
</reference>
<sequence length="291" mass="30914">MSALAAPPAPAPLARPASLPVPAQSRRGDVAPVSLFGLKLDPVTLEGAVDRLHGWIDDWRSAGRPAGAAKVVVTPNVDHLVKLHRTADPATTAAYRAADLTLADGTPVVAASRWFGRPVPERVPGSDLVPSLLASAATERPLTVFLLGAGPGVADVAAANVARDTPHARVVGTHCPPLGFEHDPAANDRILALLDAAQPDVLVVGLGFPKQEKWVHAHRDRLCCGTALCVGATIDFLAGNVRRAPRWLGRVGLEWVFRLGLEPRRLAGRYANDLIQFPRVLWRQWRTGGGA</sequence>